<keyword evidence="3" id="KW-1185">Reference proteome</keyword>
<dbReference type="EMBL" id="JAJSOF020000013">
    <property type="protein sequence ID" value="KAJ4443001.1"/>
    <property type="molecule type" value="Genomic_DNA"/>
</dbReference>
<evidence type="ECO:0000313" key="3">
    <source>
        <dbReference type="Proteomes" id="UP001148838"/>
    </source>
</evidence>
<evidence type="ECO:0000313" key="2">
    <source>
        <dbReference type="EMBL" id="KAJ4443001.1"/>
    </source>
</evidence>
<organism evidence="2 3">
    <name type="scientific">Periplaneta americana</name>
    <name type="common">American cockroach</name>
    <name type="synonym">Blatta americana</name>
    <dbReference type="NCBI Taxonomy" id="6978"/>
    <lineage>
        <taxon>Eukaryota</taxon>
        <taxon>Metazoa</taxon>
        <taxon>Ecdysozoa</taxon>
        <taxon>Arthropoda</taxon>
        <taxon>Hexapoda</taxon>
        <taxon>Insecta</taxon>
        <taxon>Pterygota</taxon>
        <taxon>Neoptera</taxon>
        <taxon>Polyneoptera</taxon>
        <taxon>Dictyoptera</taxon>
        <taxon>Blattodea</taxon>
        <taxon>Blattoidea</taxon>
        <taxon>Blattidae</taxon>
        <taxon>Blattinae</taxon>
        <taxon>Periplaneta</taxon>
    </lineage>
</organism>
<gene>
    <name evidence="2" type="ORF">ANN_04650</name>
</gene>
<sequence>MAGLCEGGNEPPDSLKIICSAGGCTARWAARHVPVRGQRLEMSPTARSVVGPHSTVELPGASKRTPSQYATFPTAQFLAALSL</sequence>
<evidence type="ECO:0000256" key="1">
    <source>
        <dbReference type="SAM" id="MobiDB-lite"/>
    </source>
</evidence>
<comment type="caution">
    <text evidence="2">The sequence shown here is derived from an EMBL/GenBank/DDBJ whole genome shotgun (WGS) entry which is preliminary data.</text>
</comment>
<feature type="region of interest" description="Disordered" evidence="1">
    <location>
        <begin position="44"/>
        <end position="64"/>
    </location>
</feature>
<reference evidence="2 3" key="1">
    <citation type="journal article" date="2022" name="Allergy">
        <title>Genome assembly and annotation of Periplaneta americana reveal a comprehensive cockroach allergen profile.</title>
        <authorList>
            <person name="Wang L."/>
            <person name="Xiong Q."/>
            <person name="Saelim N."/>
            <person name="Wang L."/>
            <person name="Nong W."/>
            <person name="Wan A.T."/>
            <person name="Shi M."/>
            <person name="Liu X."/>
            <person name="Cao Q."/>
            <person name="Hui J.H.L."/>
            <person name="Sookrung N."/>
            <person name="Leung T.F."/>
            <person name="Tungtrongchitr A."/>
            <person name="Tsui S.K.W."/>
        </authorList>
    </citation>
    <scope>NUCLEOTIDE SEQUENCE [LARGE SCALE GENOMIC DNA]</scope>
    <source>
        <strain evidence="2">PWHHKU_190912</strain>
    </source>
</reference>
<protein>
    <submittedName>
        <fullName evidence="2">Uncharacterized protein</fullName>
    </submittedName>
</protein>
<proteinExistence type="predicted"/>
<name>A0ABQ8TA89_PERAM</name>
<accession>A0ABQ8TA89</accession>
<dbReference type="Proteomes" id="UP001148838">
    <property type="component" value="Unassembled WGS sequence"/>
</dbReference>